<gene>
    <name evidence="2" type="ORF">LYB30171_00055</name>
</gene>
<proteinExistence type="predicted"/>
<reference evidence="2 3" key="1">
    <citation type="submission" date="2021-04" db="EMBL/GenBank/DDBJ databases">
        <authorList>
            <person name="Rodrigo-Torres L."/>
            <person name="Arahal R. D."/>
            <person name="Lucena T."/>
        </authorList>
    </citation>
    <scope>NUCLEOTIDE SEQUENCE [LARGE SCALE GENOMIC DNA]</scope>
    <source>
        <strain evidence="2 3">CECT 30171</strain>
    </source>
</reference>
<feature type="signal peptide" evidence="1">
    <location>
        <begin position="1"/>
        <end position="24"/>
    </location>
</feature>
<protein>
    <submittedName>
        <fullName evidence="2">Uncharacterized protein</fullName>
    </submittedName>
</protein>
<dbReference type="EMBL" id="OU015430">
    <property type="protein sequence ID" value="CAG4967488.1"/>
    <property type="molecule type" value="Genomic_DNA"/>
</dbReference>
<sequence length="222" mass="23446">MRRVAGIVLCLCTLALAPATGAIAGDGSGEGVFDVTLHARATGIGPVRGDAVMPMTVRLSGDRLRIDFEVSRGQDGYLLADTAADQAWLVSVSGDVALPVPAPAWTAFRLDPDAPCTDMGARCEPGAVDVIANHLVRTWRYRHADGRGPDGTDNGTLWVDPRTGLLLAFRGRLAGREAIRGYEVVAVEAGPLDPGLFELPRTIEQLEDNAGARHARSRAGTP</sequence>
<evidence type="ECO:0000256" key="1">
    <source>
        <dbReference type="SAM" id="SignalP"/>
    </source>
</evidence>
<dbReference type="Proteomes" id="UP000680116">
    <property type="component" value="Chromosome"/>
</dbReference>
<dbReference type="RefSeq" id="WP_215219102.1">
    <property type="nucleotide sequence ID" value="NZ_OU015430.1"/>
</dbReference>
<organism evidence="2 3">
    <name type="scientific">Novilysobacter luteus</name>
    <dbReference type="NCBI Taxonomy" id="2822368"/>
    <lineage>
        <taxon>Bacteria</taxon>
        <taxon>Pseudomonadati</taxon>
        <taxon>Pseudomonadota</taxon>
        <taxon>Gammaproteobacteria</taxon>
        <taxon>Lysobacterales</taxon>
        <taxon>Lysobacteraceae</taxon>
        <taxon>Novilysobacter</taxon>
    </lineage>
</organism>
<feature type="chain" id="PRO_5045788233" evidence="1">
    <location>
        <begin position="25"/>
        <end position="222"/>
    </location>
</feature>
<evidence type="ECO:0000313" key="2">
    <source>
        <dbReference type="EMBL" id="CAG4967488.1"/>
    </source>
</evidence>
<accession>A0ABM8UBR6</accession>
<keyword evidence="1" id="KW-0732">Signal</keyword>
<evidence type="ECO:0000313" key="3">
    <source>
        <dbReference type="Proteomes" id="UP000680116"/>
    </source>
</evidence>
<name>A0ABM8UBR6_9GAMM</name>
<keyword evidence="3" id="KW-1185">Reference proteome</keyword>